<dbReference type="InterPro" id="IPR011990">
    <property type="entry name" value="TPR-like_helical_dom_sf"/>
</dbReference>
<name>A0A1X2GBI5_9FUNG</name>
<feature type="compositionally biased region" description="Polar residues" evidence="2">
    <location>
        <begin position="1636"/>
        <end position="1650"/>
    </location>
</feature>
<dbReference type="PANTHER" id="PTHR11102:SF160">
    <property type="entry name" value="ERAD-ASSOCIATED E3 UBIQUITIN-PROTEIN LIGASE COMPONENT HRD3"/>
    <property type="match status" value="1"/>
</dbReference>
<evidence type="ECO:0000313" key="4">
    <source>
        <dbReference type="Proteomes" id="UP000242146"/>
    </source>
</evidence>
<dbReference type="STRING" id="101127.A0A1X2GBI5"/>
<feature type="region of interest" description="Disordered" evidence="2">
    <location>
        <begin position="1619"/>
        <end position="1650"/>
    </location>
</feature>
<comment type="similarity">
    <text evidence="1">Belongs to the sel-1 family.</text>
</comment>
<organism evidence="3 4">
    <name type="scientific">Hesseltinella vesiculosa</name>
    <dbReference type="NCBI Taxonomy" id="101127"/>
    <lineage>
        <taxon>Eukaryota</taxon>
        <taxon>Fungi</taxon>
        <taxon>Fungi incertae sedis</taxon>
        <taxon>Mucoromycota</taxon>
        <taxon>Mucoromycotina</taxon>
        <taxon>Mucoromycetes</taxon>
        <taxon>Mucorales</taxon>
        <taxon>Cunninghamellaceae</taxon>
        <taxon>Hesseltinella</taxon>
    </lineage>
</organism>
<dbReference type="OrthoDB" id="272077at2759"/>
<dbReference type="SUPFAM" id="SSF81901">
    <property type="entry name" value="HCP-like"/>
    <property type="match status" value="7"/>
</dbReference>
<reference evidence="3 4" key="1">
    <citation type="submission" date="2016-07" db="EMBL/GenBank/DDBJ databases">
        <title>Pervasive Adenine N6-methylation of Active Genes in Fungi.</title>
        <authorList>
            <consortium name="DOE Joint Genome Institute"/>
            <person name="Mondo S.J."/>
            <person name="Dannebaum R.O."/>
            <person name="Kuo R.C."/>
            <person name="Labutti K."/>
            <person name="Haridas S."/>
            <person name="Kuo A."/>
            <person name="Salamov A."/>
            <person name="Ahrendt S.R."/>
            <person name="Lipzen A."/>
            <person name="Sullivan W."/>
            <person name="Andreopoulos W.B."/>
            <person name="Clum A."/>
            <person name="Lindquist E."/>
            <person name="Daum C."/>
            <person name="Ramamoorthy G.K."/>
            <person name="Gryganskyi A."/>
            <person name="Culley D."/>
            <person name="Magnuson J.K."/>
            <person name="James T.Y."/>
            <person name="O'Malley M.A."/>
            <person name="Stajich J.E."/>
            <person name="Spatafora J.W."/>
            <person name="Visel A."/>
            <person name="Grigoriev I.V."/>
        </authorList>
    </citation>
    <scope>NUCLEOTIDE SEQUENCE [LARGE SCALE GENOMIC DNA]</scope>
    <source>
        <strain evidence="3 4">NRRL 3301</strain>
    </source>
</reference>
<dbReference type="Proteomes" id="UP000242146">
    <property type="component" value="Unassembled WGS sequence"/>
</dbReference>
<comment type="caution">
    <text evidence="3">The sequence shown here is derived from an EMBL/GenBank/DDBJ whole genome shotgun (WGS) entry which is preliminary data.</text>
</comment>
<dbReference type="PANTHER" id="PTHR11102">
    <property type="entry name" value="SEL-1-LIKE PROTEIN"/>
    <property type="match status" value="1"/>
</dbReference>
<dbReference type="InterPro" id="IPR006597">
    <property type="entry name" value="Sel1-like"/>
</dbReference>
<dbReference type="EMBL" id="MCGT01000025">
    <property type="protein sequence ID" value="ORX49863.1"/>
    <property type="molecule type" value="Genomic_DNA"/>
</dbReference>
<proteinExistence type="inferred from homology"/>
<sequence>MYTSSLPPSTLIRDHLDDQPLSSLFPKDDELMASTIGSFASNTSSTVSTMSDLFSTLSIETPTSTVSTLSHDAKRLRQPHVPVFGDGLSSPASSLVTPINELDHTTSQQFLVAQRSIQLGLQSGQSQLLAKGVQTLSDLAQLHHCQDAFYPLAECYYLGLHVPSRQPDKTTALHWYKRVATTLPANDQHAPTLGWAQYRIAKILEDEYQQSDEALQYYILSAENCNQCAQYILGLHHQYRQQDIKQAIHWYELSSRQGYSDAQVSLGELLLHHLPTLVNEHVNGKDKLIKTALDWLHQAANQSNAKAHLYLGVVYDEGEYVPRNAKLAMQHYQSALSMNPQGHHDAMEILAQYFVGIHYLLGDLVPQNRSVAFHHLQIAATGNYAPAQRAIGLMYLEGTGVPKNDDKAFDWFTKAAVQGDVQSLGLLGQQAERRGCNVDIESAITMYKRAADAGSVAAQLSLANLLLQTDRRQEAFPWFQRAAHHPTVADPSTKPLLTSNTQPLAIVGHARQRNLARLMVARYKFNGWSHVPVDRALAFQEFLALSNTEQLNEAHYWVAACYEEGVPQDGLTSSFLVPPDADQAFRYYLKGALGGDVDAQFQVALMLANGTTANGKKNSEDAFAWYQKAAQRGHATAQYSLGIFYERGVAPVDKAQTDLAMMWYRRASQQQHTSAMISLAQLLLHNNLGEAAQQEALDWLQLACDQPNDKNRTRAQRSLASVFEQGAITLNLTDNERYDSAWQLLQLAGDEGDPLAFVDMARFYENGLGRPRNVSMALQQLLQAEKLGYKKAKMDLAELYNRHKMYSMALQMYHQVIESHPLLSKYGWTARLAVARLALIDLDDASPDLLLSSFQWLTTMAQQSVGDANMETFELLGVCYAFGKGTIADLGKAIDCYEQAVSFTVKDDLKPVQLRARYHLVETCLSTDNHALAWHHLQVLQTQFDDMNRISADTRRWGRSARYYLGYLYLHGDHMDHDETKAREWLSQAAAEGDGQACLELARLDLDNVILAKQILEQGVSTGHADCMIELALMLERTDNDTEDDHIIELLERAKELGSLNASFHLTRYSHTTHHNEHLACDTIPKKTDRATALEAVKGNYLPIIRGYEELIQQGHVRALVYLGFIYVMIGQPEKAFALWHEAAGPDFLASMLVKVNQLLTEQQLHACSTNDLLLSYNHAAPILNEYYEQTRSHMDLMETAVLGHLFCQLGDFCRQLPSDSKEHNDLVTWYHLAVSHGSSKQGMYQLGLHYQANNDEGLALDWFRKAAERYNHPDAQFQIGRCHAYGLAGLDINFVAARRYFKLSMENAATNEEDAGRIEKELGRAMLKQGMDLWQNQQHQLALEELEEAAKYDSQALVELGHLYHTGFSSDNEHGDAGVCVILRNYHQAFMCYYEAASRNNAMGALIVGSYYEEGYLQVQDDQQALEWYEKAHQLQCGPLAELAIGKLKYSMAEKLLSSTLSTPASSTSTLMTEARLNLANDLYDEAHMWLESSVASSFGGDQAALAKLLLALYHLKGLGSTIRDSPRGVAMLLQLLEDHPQDGSTLTELAACYDQGIGVDRDMVQALVYWEQAAATDDIQALNRSADIYQHGLANGLVDLSKAAVYRERAEALELARQNEREKSVSSLSTTSSHAFSRRSSTASFNSA</sequence>
<protein>
    <submittedName>
        <fullName evidence="3">HCP-like protein</fullName>
    </submittedName>
</protein>
<dbReference type="Pfam" id="PF08238">
    <property type="entry name" value="Sel1"/>
    <property type="match status" value="20"/>
</dbReference>
<dbReference type="SMART" id="SM00671">
    <property type="entry name" value="SEL1"/>
    <property type="match status" value="23"/>
</dbReference>
<dbReference type="InterPro" id="IPR050767">
    <property type="entry name" value="Sel1_AlgK"/>
</dbReference>
<accession>A0A1X2GBI5</accession>
<keyword evidence="4" id="KW-1185">Reference proteome</keyword>
<dbReference type="Gene3D" id="1.25.40.10">
    <property type="entry name" value="Tetratricopeptide repeat domain"/>
    <property type="match status" value="8"/>
</dbReference>
<evidence type="ECO:0000256" key="1">
    <source>
        <dbReference type="ARBA" id="ARBA00038101"/>
    </source>
</evidence>
<evidence type="ECO:0000256" key="2">
    <source>
        <dbReference type="SAM" id="MobiDB-lite"/>
    </source>
</evidence>
<evidence type="ECO:0000313" key="3">
    <source>
        <dbReference type="EMBL" id="ORX49863.1"/>
    </source>
</evidence>
<gene>
    <name evidence="3" type="ORF">DM01DRAFT_1337993</name>
</gene>